<dbReference type="PANTHER" id="PTHR47739">
    <property type="entry name" value="TRNA1(VAL) (ADENINE(37)-N6)-METHYLTRANSFERASE"/>
    <property type="match status" value="1"/>
</dbReference>
<name>A0A938B245_UNCTE</name>
<proteinExistence type="predicted"/>
<sequence>RFAPDAFLLADFVPHTATSPCIDLGTGCGVVVLLLARRFPQARFVGLELQSTLAMSAQRNVLHNSLERCIDIIQGDIRQAHALFPAGSFSTVVCNPPYRAVGHGRVNPHPEKAIARHELALTLTQLIQAARHLLPRRGRCVLVYHPSRLAELCAALAGADLHPRRLRLVHATVREPASMLLVEAVRDGREAFTVLPPLAVYELAGGYTAEMQAIFQGRALESPR</sequence>
<dbReference type="EMBL" id="VGLS01000648">
    <property type="protein sequence ID" value="MBM3225672.1"/>
    <property type="molecule type" value="Genomic_DNA"/>
</dbReference>
<organism evidence="4 5">
    <name type="scientific">Tectimicrobiota bacterium</name>
    <dbReference type="NCBI Taxonomy" id="2528274"/>
    <lineage>
        <taxon>Bacteria</taxon>
        <taxon>Pseudomonadati</taxon>
        <taxon>Nitrospinota/Tectimicrobiota group</taxon>
        <taxon>Candidatus Tectimicrobiota</taxon>
    </lineage>
</organism>
<evidence type="ECO:0000259" key="3">
    <source>
        <dbReference type="Pfam" id="PF05175"/>
    </source>
</evidence>
<dbReference type="InterPro" id="IPR050210">
    <property type="entry name" value="tRNA_Adenine-N(6)_MTase"/>
</dbReference>
<feature type="non-terminal residue" evidence="4">
    <location>
        <position position="1"/>
    </location>
</feature>
<keyword evidence="1 4" id="KW-0489">Methyltransferase</keyword>
<gene>
    <name evidence="4" type="ORF">FJZ47_17990</name>
</gene>
<keyword evidence="2" id="KW-0949">S-adenosyl-L-methionine</keyword>
<dbReference type="SUPFAM" id="SSF53335">
    <property type="entry name" value="S-adenosyl-L-methionine-dependent methyltransferases"/>
    <property type="match status" value="1"/>
</dbReference>
<dbReference type="Gene3D" id="3.40.50.150">
    <property type="entry name" value="Vaccinia Virus protein VP39"/>
    <property type="match status" value="1"/>
</dbReference>
<feature type="domain" description="Methyltransferase small" evidence="3">
    <location>
        <begin position="8"/>
        <end position="103"/>
    </location>
</feature>
<dbReference type="PROSITE" id="PS00092">
    <property type="entry name" value="N6_MTASE"/>
    <property type="match status" value="1"/>
</dbReference>
<dbReference type="InterPro" id="IPR002052">
    <property type="entry name" value="DNA_methylase_N6_adenine_CS"/>
</dbReference>
<dbReference type="Proteomes" id="UP000712673">
    <property type="component" value="Unassembled WGS sequence"/>
</dbReference>
<comment type="caution">
    <text evidence="4">The sequence shown here is derived from an EMBL/GenBank/DDBJ whole genome shotgun (WGS) entry which is preliminary data.</text>
</comment>
<evidence type="ECO:0000256" key="2">
    <source>
        <dbReference type="ARBA" id="ARBA00022691"/>
    </source>
</evidence>
<dbReference type="CDD" id="cd02440">
    <property type="entry name" value="AdoMet_MTases"/>
    <property type="match status" value="1"/>
</dbReference>
<accession>A0A938B245</accession>
<dbReference type="AlphaFoldDB" id="A0A938B245"/>
<dbReference type="GO" id="GO:0003676">
    <property type="term" value="F:nucleic acid binding"/>
    <property type="evidence" value="ECO:0007669"/>
    <property type="project" value="InterPro"/>
</dbReference>
<protein>
    <submittedName>
        <fullName evidence="4">Methyltransferase</fullName>
    </submittedName>
</protein>
<dbReference type="InterPro" id="IPR007848">
    <property type="entry name" value="Small_mtfrase_dom"/>
</dbReference>
<evidence type="ECO:0000313" key="5">
    <source>
        <dbReference type="Proteomes" id="UP000712673"/>
    </source>
</evidence>
<dbReference type="GO" id="GO:0032259">
    <property type="term" value="P:methylation"/>
    <property type="evidence" value="ECO:0007669"/>
    <property type="project" value="UniProtKB-KW"/>
</dbReference>
<dbReference type="Pfam" id="PF05175">
    <property type="entry name" value="MTS"/>
    <property type="match status" value="1"/>
</dbReference>
<keyword evidence="1 4" id="KW-0808">Transferase</keyword>
<dbReference type="GO" id="GO:0008170">
    <property type="term" value="F:N-methyltransferase activity"/>
    <property type="evidence" value="ECO:0007669"/>
    <property type="project" value="UniProtKB-ARBA"/>
</dbReference>
<dbReference type="InterPro" id="IPR029063">
    <property type="entry name" value="SAM-dependent_MTases_sf"/>
</dbReference>
<evidence type="ECO:0000256" key="1">
    <source>
        <dbReference type="ARBA" id="ARBA00022603"/>
    </source>
</evidence>
<evidence type="ECO:0000313" key="4">
    <source>
        <dbReference type="EMBL" id="MBM3225672.1"/>
    </source>
</evidence>
<dbReference type="GO" id="GO:0008757">
    <property type="term" value="F:S-adenosylmethionine-dependent methyltransferase activity"/>
    <property type="evidence" value="ECO:0007669"/>
    <property type="project" value="UniProtKB-ARBA"/>
</dbReference>
<dbReference type="PANTHER" id="PTHR47739:SF1">
    <property type="entry name" value="TRNA1(VAL) (ADENINE(37)-N6)-METHYLTRANSFERASE"/>
    <property type="match status" value="1"/>
</dbReference>
<reference evidence="4" key="1">
    <citation type="submission" date="2019-03" db="EMBL/GenBank/DDBJ databases">
        <title>Lake Tanganyika Metagenome-Assembled Genomes (MAGs).</title>
        <authorList>
            <person name="Tran P."/>
        </authorList>
    </citation>
    <scope>NUCLEOTIDE SEQUENCE</scope>
    <source>
        <strain evidence="4">K_DeepCast_65m_m2_066</strain>
    </source>
</reference>